<feature type="signal peptide" evidence="21">
    <location>
        <begin position="1"/>
        <end position="26"/>
    </location>
</feature>
<dbReference type="CDD" id="cd00037">
    <property type="entry name" value="CLECT"/>
    <property type="match status" value="1"/>
</dbReference>
<dbReference type="Pfam" id="PF19309">
    <property type="entry name" value="Frem_N"/>
    <property type="match status" value="1"/>
</dbReference>
<evidence type="ECO:0000256" key="17">
    <source>
        <dbReference type="ARBA" id="ARBA00074560"/>
    </source>
</evidence>
<keyword evidence="23" id="KW-1185">Reference proteome</keyword>
<dbReference type="Gene3D" id="3.10.100.10">
    <property type="entry name" value="Mannose-Binding Protein A, subunit A"/>
    <property type="match status" value="1"/>
</dbReference>
<keyword evidence="14" id="KW-0325">Glycoprotein</keyword>
<dbReference type="Pfam" id="PF16184">
    <property type="entry name" value="Cadherin_3"/>
    <property type="match status" value="11"/>
</dbReference>
<dbReference type="PANTHER" id="PTHR45739">
    <property type="entry name" value="MATRIX PROTEIN, PUTATIVE-RELATED"/>
    <property type="match status" value="1"/>
</dbReference>
<comment type="subunit">
    <text evidence="16">Interacts with FREM2.</text>
</comment>
<evidence type="ECO:0000256" key="14">
    <source>
        <dbReference type="ARBA" id="ARBA00023180"/>
    </source>
</evidence>
<comment type="subcellular location">
    <subcellularLocation>
        <location evidence="1">Secreted</location>
        <location evidence="1">Extracellular space</location>
        <location evidence="1">Extracellular matrix</location>
        <location evidence="1">Basement membrane</location>
    </subcellularLocation>
</comment>
<keyword evidence="8" id="KW-0430">Lectin</keyword>
<evidence type="ECO:0000256" key="11">
    <source>
        <dbReference type="ARBA" id="ARBA00022869"/>
    </source>
</evidence>
<gene>
    <name evidence="24" type="primary">frem1a</name>
</gene>
<dbReference type="Pfam" id="PF03160">
    <property type="entry name" value="Calx-beta"/>
    <property type="match status" value="1"/>
</dbReference>
<dbReference type="GO" id="GO:0005604">
    <property type="term" value="C:basement membrane"/>
    <property type="evidence" value="ECO:0007669"/>
    <property type="project" value="UniProtKB-SubCell"/>
</dbReference>
<feature type="compositionally biased region" description="Polar residues" evidence="20">
    <location>
        <begin position="2001"/>
        <end position="2019"/>
    </location>
</feature>
<evidence type="ECO:0000256" key="21">
    <source>
        <dbReference type="SAM" id="SignalP"/>
    </source>
</evidence>
<dbReference type="GO" id="GO:0016020">
    <property type="term" value="C:membrane"/>
    <property type="evidence" value="ECO:0007669"/>
    <property type="project" value="InterPro"/>
</dbReference>
<feature type="repeat" description="CSPG" evidence="19">
    <location>
        <begin position="895"/>
        <end position="989"/>
    </location>
</feature>
<feature type="region of interest" description="Disordered" evidence="20">
    <location>
        <begin position="1968"/>
        <end position="2023"/>
    </location>
</feature>
<name>A0A6J2VS03_CHACN</name>
<dbReference type="GO" id="GO:0030246">
    <property type="term" value="F:carbohydrate binding"/>
    <property type="evidence" value="ECO:0007669"/>
    <property type="project" value="UniProtKB-KW"/>
</dbReference>
<evidence type="ECO:0000259" key="22">
    <source>
        <dbReference type="PROSITE" id="PS50041"/>
    </source>
</evidence>
<dbReference type="InterPro" id="IPR051561">
    <property type="entry name" value="FRAS1_ECM"/>
</dbReference>
<evidence type="ECO:0000256" key="12">
    <source>
        <dbReference type="ARBA" id="ARBA00022889"/>
    </source>
</evidence>
<dbReference type="Pfam" id="PF00059">
    <property type="entry name" value="Lectin_C"/>
    <property type="match status" value="1"/>
</dbReference>
<dbReference type="GO" id="GO:0007154">
    <property type="term" value="P:cell communication"/>
    <property type="evidence" value="ECO:0007669"/>
    <property type="project" value="InterPro"/>
</dbReference>
<evidence type="ECO:0000313" key="23">
    <source>
        <dbReference type="Proteomes" id="UP000504632"/>
    </source>
</evidence>
<dbReference type="InterPro" id="IPR039005">
    <property type="entry name" value="CSPG_rpt"/>
</dbReference>
<reference evidence="24" key="1">
    <citation type="submission" date="2025-08" db="UniProtKB">
        <authorList>
            <consortium name="RefSeq"/>
        </authorList>
    </citation>
    <scope>IDENTIFICATION</scope>
</reference>
<evidence type="ECO:0000313" key="24">
    <source>
        <dbReference type="RefSeq" id="XP_030635865.1"/>
    </source>
</evidence>
<feature type="repeat" description="CSPG" evidence="19">
    <location>
        <begin position="420"/>
        <end position="507"/>
    </location>
</feature>
<evidence type="ECO:0000256" key="18">
    <source>
        <dbReference type="ARBA" id="ARBA00081243"/>
    </source>
</evidence>
<dbReference type="PROSITE" id="PS51854">
    <property type="entry name" value="CSPG"/>
    <property type="match status" value="12"/>
</dbReference>
<keyword evidence="10" id="KW-0106">Calcium</keyword>
<evidence type="ECO:0000256" key="9">
    <source>
        <dbReference type="ARBA" id="ARBA00022737"/>
    </source>
</evidence>
<evidence type="ECO:0000256" key="5">
    <source>
        <dbReference type="ARBA" id="ARBA00022530"/>
    </source>
</evidence>
<comment type="function">
    <text evidence="15">Extracellular matrix protein that plays a role in epidermal differentiation and is required for epidermal adhesion during embryonic development.</text>
</comment>
<feature type="repeat" description="CSPG" evidence="19">
    <location>
        <begin position="1032"/>
        <end position="1134"/>
    </location>
</feature>
<dbReference type="SUPFAM" id="SSF141072">
    <property type="entry name" value="CalX-like"/>
    <property type="match status" value="1"/>
</dbReference>
<evidence type="ECO:0000256" key="4">
    <source>
        <dbReference type="ARBA" id="ARBA00022525"/>
    </source>
</evidence>
<dbReference type="CTD" id="100216326"/>
<dbReference type="InterPro" id="IPR045658">
    <property type="entry name" value="FRAS1-rel_N"/>
</dbReference>
<evidence type="ECO:0000256" key="8">
    <source>
        <dbReference type="ARBA" id="ARBA00022734"/>
    </source>
</evidence>
<dbReference type="Gene3D" id="2.60.40.2030">
    <property type="match status" value="1"/>
</dbReference>
<keyword evidence="5" id="KW-0272">Extracellular matrix</keyword>
<evidence type="ECO:0000256" key="19">
    <source>
        <dbReference type="PROSITE-ProRule" id="PRU01201"/>
    </source>
</evidence>
<feature type="region of interest" description="Disordered" evidence="20">
    <location>
        <begin position="1872"/>
        <end position="1892"/>
    </location>
</feature>
<keyword evidence="6" id="KW-0479">Metal-binding</keyword>
<feature type="region of interest" description="Disordered" evidence="20">
    <location>
        <begin position="187"/>
        <end position="210"/>
    </location>
</feature>
<dbReference type="InterPro" id="IPR016186">
    <property type="entry name" value="C-type_lectin-like/link_sf"/>
</dbReference>
<dbReference type="SMART" id="SM00237">
    <property type="entry name" value="Calx_beta"/>
    <property type="match status" value="1"/>
</dbReference>
<dbReference type="FunFam" id="3.10.100.10:FF:000081">
    <property type="entry name" value="FRAS1 related extracellular matrix 1"/>
    <property type="match status" value="1"/>
</dbReference>
<keyword evidence="12" id="KW-0130">Cell adhesion</keyword>
<evidence type="ECO:0000256" key="1">
    <source>
        <dbReference type="ARBA" id="ARBA00004302"/>
    </source>
</evidence>
<evidence type="ECO:0000256" key="20">
    <source>
        <dbReference type="SAM" id="MobiDB-lite"/>
    </source>
</evidence>
<feature type="repeat" description="CSPG" evidence="19">
    <location>
        <begin position="649"/>
        <end position="761"/>
    </location>
</feature>
<dbReference type="PROSITE" id="PS50041">
    <property type="entry name" value="C_TYPE_LECTIN_2"/>
    <property type="match status" value="1"/>
</dbReference>
<dbReference type="InterPro" id="IPR003644">
    <property type="entry name" value="Calx_beta"/>
</dbReference>
<dbReference type="InterPro" id="IPR001304">
    <property type="entry name" value="C-type_lectin-like"/>
</dbReference>
<dbReference type="OrthoDB" id="430044at2759"/>
<feature type="compositionally biased region" description="Polar residues" evidence="20">
    <location>
        <begin position="1982"/>
        <end position="1994"/>
    </location>
</feature>
<feature type="repeat" description="CSPG" evidence="19">
    <location>
        <begin position="1155"/>
        <end position="1262"/>
    </location>
</feature>
<dbReference type="GO" id="GO:0007155">
    <property type="term" value="P:cell adhesion"/>
    <property type="evidence" value="ECO:0007669"/>
    <property type="project" value="UniProtKB-KW"/>
</dbReference>
<keyword evidence="3" id="KW-0217">Developmental protein</keyword>
<dbReference type="GO" id="GO:0046872">
    <property type="term" value="F:metal ion binding"/>
    <property type="evidence" value="ECO:0007669"/>
    <property type="project" value="UniProtKB-KW"/>
</dbReference>
<feature type="repeat" description="CSPG" evidence="19">
    <location>
        <begin position="301"/>
        <end position="397"/>
    </location>
</feature>
<evidence type="ECO:0000256" key="15">
    <source>
        <dbReference type="ARBA" id="ARBA00058451"/>
    </source>
</evidence>
<feature type="repeat" description="CSPG" evidence="19">
    <location>
        <begin position="1410"/>
        <end position="1502"/>
    </location>
</feature>
<dbReference type="InterPro" id="IPR016187">
    <property type="entry name" value="CTDL_fold"/>
</dbReference>
<dbReference type="SMART" id="SM00034">
    <property type="entry name" value="CLECT"/>
    <property type="match status" value="1"/>
</dbReference>
<sequence length="2195" mass="245399">MGPQSGPLGWPVLFLACMGIVQWTQGSFVKTNRGLRVKRGQSAFLLEGDLEFHIPREKDACKVEVVLNEPITQRVGKLSPQVFDCHYLADEVKYVHNGCPILKADTVKLRLYRFTETETYTEVFSLHIEIMEPDCNVIKLGPKTLEVPEFYGLSNVLDGNVVSFHYEHRPNIECTIRVTTLETHLPTHGQLVTGEPDSPQGPRGDEPESFVPLRQQLDNKARAMCRSEDCLQGLKLVKPTKVPCDDFLMMGIRYQHIDPPSPDVDYIAIRLDLTDTRSRSIFQSEQAWIPVHIKGAVHNQPPKPAFMSMFILEVDQFILTPLSTATLDAEDAETPKQRLVFNITKPPSEGFITHLSDHTKPISSFTWVDLNDMLIGYQPPNSSHTQRRNYEIEFEVHDFYFEKSQPVMIHVSIRTADTNAPRVSWNMGLSLLEGQSRPVTWDNLQIVDNDNLKVVRIITVDGLQHGRLTVRGGKGFMFTVSDIKDGVVRYHHDDSDTTKDFVVFRITDGLHQTRHKFPINILPKDDSPPFLITNMVLELSEGQTALLRGSILQASDMDSSDDYIMFNITRPPQAGEIMKMPGPGITGYPVTRFLQKDLFHSVIYYRHLGHEVFDDSFEVVLSDFHDPPNLSDPQVIVVQIHPVPDQPPKEVPGTTRHLVVKETDVIYLTKQQLHFVDLESPECELTYTVTTPPFYSTTYGGSDAGRLFLVDSIPKFTKDPDAPVLRLFTQHAVNYMKVAYMPPILDIGPYPQHIQFVLSVTNQQGSTATGICFNITVLPVDNLAPEVHVNQLMVDEGGECWVTLDHLRLTDRDSLEGSLCVELKRRPQHGEIYLDSIPLNPGQTFTVRDLKSLKVRYHHDSSETEQDDIEFIATDGINKADFVLHVKVTLVNDEVPVLMPGLKPMLDCAEGQEVVITIEYICATDADSDDSRLSYMIARQPYYGVVQRNGVVVDRFTQADIMAGIITYKHTGQEIGLIPRYDTITFVISDGETEPISSCCYNKGPNRNTPRLHDNLPVYDLNVTVYPVDSQPPSIAIGEVFAVDEGGTAAITVTHVRVSDVDTPMEDLTLVLVTPPQLGYIENILPSPGFEKSNMGISIASFSYRDVLNGHVNYVQSRHQRLEPTTDQFMLCVSDGKHQSPEIPFYIIINPTNDEAPDFLARNFTVREGDVKELGPSVIDAVDLDIPKDRLMFTVIQKPQHGAIMGSLHGNDVSQYKRHNQKRGTDVAVQDFTMDDLRNGMTLMYMHDDSESTQDSFTLLLTDGKHQLQRQVQVKVIPVNDEEPCIIRNTGIEVEAGETRVISSAVLSAYDNDTPASDVIYVFESVPSHGLLQIKLWFRLVLSQVGLDWFPVSAGMNCSQEAVDMNLLRYLHTTRPGAHTQDFFVFHLLDGKNQSPAQHFHISLKDLEKGDIALFVKPVRASRGERVVLTTDVLLAVDGTDKPEELLYIITMPPAHGHIEYVTHTGVAIDSFSQMDVAANLVCYVHDNRATSPKETLRFVISNGKSTRNGSLEIIIEMTDRVLPTLVRNTGLQVPQGSTMSLTPNVLCLSDPDTPANALFFRVFKPPQYGQLLLKGVPLVAGSNFTQQHLQDLDVAYRHSGGGSQIDRFMFTAVDTTERGFLMEGQMQTEPMFFTLQIELLDTSAPQVVTLQTLWKAELLKDGRYGIFISSRELKAQDAHSVTDELIFHILRAPYFGYLENATSGAFVHQRFSQRDLSRRNILYIINPAPETLSDSLEFAVSDLLGNTGPSHKLEFSWAGVELEKTEHSVCESQGVLSLTILRKGYLQESSYVTVKVNEITASAGKDFIPGTSTLIQFDPGAARRSWKVDIVPDSLEEAEEKFEVTLVSPESAVLRGNTKAIVRIVDSQTGKCGESQASEGGSLGGKPVQPGPYPKHGAIQVEMLPLAQFDGTGLTRGDGMPVVIPSASKKRLTVTGNGKNIKPSSVVRSGSETVYTYNGIMSMAVEDDSASSRVGRKAKVQVTSRGQQRSSSAKLERLPTGQSTKTQRDPATQGQSIRPVSKPCTPELNGFLHFNESTGQLSRCNGVSWKPWAPWAPSEEAVNAQRCPGGWTYRGGNCYLLSAEKKVTWSIAARVCRESFNGNLVSVLSKGDMDWLWDFSGRKPFWIGLNDRESKGRWEWVGGEPVTYTNWRRSPPRTRKKGMKKCVLVWKKTKWQIRDCKKGKGHHYVCYKKT</sequence>
<dbReference type="Proteomes" id="UP000504632">
    <property type="component" value="Chromosome 7"/>
</dbReference>
<keyword evidence="4" id="KW-0964">Secreted</keyword>
<organism evidence="23 24">
    <name type="scientific">Chanos chanos</name>
    <name type="common">Milkfish</name>
    <name type="synonym">Mugil chanos</name>
    <dbReference type="NCBI Taxonomy" id="29144"/>
    <lineage>
        <taxon>Eukaryota</taxon>
        <taxon>Metazoa</taxon>
        <taxon>Chordata</taxon>
        <taxon>Craniata</taxon>
        <taxon>Vertebrata</taxon>
        <taxon>Euteleostomi</taxon>
        <taxon>Actinopterygii</taxon>
        <taxon>Neopterygii</taxon>
        <taxon>Teleostei</taxon>
        <taxon>Ostariophysi</taxon>
        <taxon>Gonorynchiformes</taxon>
        <taxon>Chanidae</taxon>
        <taxon>Chanos</taxon>
    </lineage>
</organism>
<dbReference type="GO" id="GO:0009653">
    <property type="term" value="P:anatomical structure morphogenesis"/>
    <property type="evidence" value="ECO:0007669"/>
    <property type="project" value="TreeGrafter"/>
</dbReference>
<feature type="repeat" description="CSPG" evidence="19">
    <location>
        <begin position="1523"/>
        <end position="1614"/>
    </location>
</feature>
<feature type="repeat" description="CSPG" evidence="19">
    <location>
        <begin position="783"/>
        <end position="874"/>
    </location>
</feature>
<keyword evidence="9" id="KW-0677">Repeat</keyword>
<keyword evidence="11" id="KW-0084">Basement membrane</keyword>
<dbReference type="PANTHER" id="PTHR45739:SF7">
    <property type="entry name" value="FRAS1-RELATED EXTRACELLULAR MATRIX PROTEIN 1"/>
    <property type="match status" value="1"/>
</dbReference>
<comment type="similarity">
    <text evidence="2">Belongs to the FRAS1 family.</text>
</comment>
<proteinExistence type="inferred from homology"/>
<evidence type="ECO:0000256" key="13">
    <source>
        <dbReference type="ARBA" id="ARBA00023157"/>
    </source>
</evidence>
<dbReference type="InterPro" id="IPR038081">
    <property type="entry name" value="CalX-like_sf"/>
</dbReference>
<dbReference type="GeneID" id="115816853"/>
<protein>
    <recommendedName>
        <fullName evidence="17">FRAS1-related extracellular matrix protein 1</fullName>
    </recommendedName>
    <alternativeName>
        <fullName evidence="18">Protein QBRICK</fullName>
    </alternativeName>
</protein>
<accession>A0A6J2VS03</accession>
<dbReference type="InParanoid" id="A0A6J2VS03"/>
<feature type="repeat" description="CSPG" evidence="19">
    <location>
        <begin position="1283"/>
        <end position="1389"/>
    </location>
</feature>
<dbReference type="RefSeq" id="XP_030635865.1">
    <property type="nucleotide sequence ID" value="XM_030780005.1"/>
</dbReference>
<feature type="chain" id="PRO_5026829450" description="FRAS1-related extracellular matrix protein 1" evidence="21">
    <location>
        <begin position="27"/>
        <end position="2195"/>
    </location>
</feature>
<evidence type="ECO:0000256" key="16">
    <source>
        <dbReference type="ARBA" id="ARBA00065340"/>
    </source>
</evidence>
<keyword evidence="13" id="KW-1015">Disulfide bond</keyword>
<evidence type="ECO:0000256" key="2">
    <source>
        <dbReference type="ARBA" id="ARBA00005529"/>
    </source>
</evidence>
<evidence type="ECO:0000256" key="6">
    <source>
        <dbReference type="ARBA" id="ARBA00022723"/>
    </source>
</evidence>
<feature type="domain" description="C-type lectin" evidence="22">
    <location>
        <begin position="2075"/>
        <end position="2183"/>
    </location>
</feature>
<evidence type="ECO:0000256" key="10">
    <source>
        <dbReference type="ARBA" id="ARBA00022837"/>
    </source>
</evidence>
<evidence type="ECO:0000256" key="3">
    <source>
        <dbReference type="ARBA" id="ARBA00022473"/>
    </source>
</evidence>
<feature type="repeat" description="CSPG" evidence="19">
    <location>
        <begin position="528"/>
        <end position="622"/>
    </location>
</feature>
<dbReference type="SUPFAM" id="SSF56436">
    <property type="entry name" value="C-type lectin-like"/>
    <property type="match status" value="1"/>
</dbReference>
<keyword evidence="7 21" id="KW-0732">Signal</keyword>
<evidence type="ECO:0000256" key="7">
    <source>
        <dbReference type="ARBA" id="ARBA00022729"/>
    </source>
</evidence>
<feature type="repeat" description="CSPG" evidence="19">
    <location>
        <begin position="1645"/>
        <end position="1742"/>
    </location>
</feature>